<evidence type="ECO:0000256" key="9">
    <source>
        <dbReference type="ARBA" id="ARBA00022598"/>
    </source>
</evidence>
<dbReference type="PANTHER" id="PTHR11538:SF40">
    <property type="entry name" value="PHENYLALANINE--TRNA LIGASE ALPHA SUBUNIT"/>
    <property type="match status" value="1"/>
</dbReference>
<comment type="cofactor">
    <cofactor evidence="1">
        <name>Mg(2+)</name>
        <dbReference type="ChEBI" id="CHEBI:18420"/>
    </cofactor>
</comment>
<keyword evidence="11" id="KW-0547">Nucleotide-binding</keyword>
<dbReference type="Pfam" id="PF18552">
    <property type="entry name" value="PheRS_DBD1"/>
    <property type="match status" value="1"/>
</dbReference>
<keyword evidence="15" id="KW-0689">Ribosomal protein</keyword>
<evidence type="ECO:0000256" key="3">
    <source>
        <dbReference type="ARBA" id="ARBA00004496"/>
    </source>
</evidence>
<organism evidence="25 26">
    <name type="scientific">Caenorhabditis remanei</name>
    <name type="common">Caenorhabditis vulgaris</name>
    <dbReference type="NCBI Taxonomy" id="31234"/>
    <lineage>
        <taxon>Eukaryota</taxon>
        <taxon>Metazoa</taxon>
        <taxon>Ecdysozoa</taxon>
        <taxon>Nematoda</taxon>
        <taxon>Chromadorea</taxon>
        <taxon>Rhabditida</taxon>
        <taxon>Rhabditina</taxon>
        <taxon>Rhabditomorpha</taxon>
        <taxon>Rhabditoidea</taxon>
        <taxon>Rhabditidae</taxon>
        <taxon>Peloderinae</taxon>
        <taxon>Caenorhabditis</taxon>
    </lineage>
</organism>
<evidence type="ECO:0000256" key="23">
    <source>
        <dbReference type="ARBA" id="ARBA00049255"/>
    </source>
</evidence>
<comment type="subcellular location">
    <subcellularLocation>
        <location evidence="3">Cytoplasm</location>
    </subcellularLocation>
    <subcellularLocation>
        <location evidence="2">Mitochondrion</location>
    </subcellularLocation>
</comment>
<dbReference type="InterPro" id="IPR006195">
    <property type="entry name" value="aa-tRNA-synth_II"/>
</dbReference>
<dbReference type="GO" id="GO:0005829">
    <property type="term" value="C:cytosol"/>
    <property type="evidence" value="ECO:0007669"/>
    <property type="project" value="TreeGrafter"/>
</dbReference>
<keyword evidence="13" id="KW-0460">Magnesium</keyword>
<dbReference type="GO" id="GO:0005840">
    <property type="term" value="C:ribosome"/>
    <property type="evidence" value="ECO:0007669"/>
    <property type="project" value="UniProtKB-KW"/>
</dbReference>
<dbReference type="InterPro" id="IPR040724">
    <property type="entry name" value="PheRS_DBD1"/>
</dbReference>
<proteinExistence type="inferred from homology"/>
<evidence type="ECO:0000313" key="26">
    <source>
        <dbReference type="Proteomes" id="UP000483820"/>
    </source>
</evidence>
<dbReference type="Gene3D" id="3.30.1370.240">
    <property type="match status" value="1"/>
</dbReference>
<dbReference type="Gene3D" id="3.30.930.10">
    <property type="entry name" value="Bira Bifunctional Protein, Domain 2"/>
    <property type="match status" value="1"/>
</dbReference>
<keyword evidence="16" id="KW-0496">Mitochondrion</keyword>
<evidence type="ECO:0000256" key="4">
    <source>
        <dbReference type="ARBA" id="ARBA00006700"/>
    </source>
</evidence>
<dbReference type="GO" id="GO:1990904">
    <property type="term" value="C:ribonucleoprotein complex"/>
    <property type="evidence" value="ECO:0007669"/>
    <property type="project" value="UniProtKB-KW"/>
</dbReference>
<comment type="similarity">
    <text evidence="5">Belongs to the class-II aminoacyl-tRNA synthetase family. Phe-tRNA synthetase alpha subunit type 2 subfamily.</text>
</comment>
<evidence type="ECO:0000256" key="6">
    <source>
        <dbReference type="ARBA" id="ARBA00011209"/>
    </source>
</evidence>
<dbReference type="FunFam" id="3.30.70.330:FF:000284">
    <property type="entry name" value="39S ribosomal protein L23, mitochondrial"/>
    <property type="match status" value="1"/>
</dbReference>
<reference evidence="25 26" key="1">
    <citation type="submission" date="2019-12" db="EMBL/GenBank/DDBJ databases">
        <title>Chromosome-level assembly of the Caenorhabditis remanei genome.</title>
        <authorList>
            <person name="Teterina A.A."/>
            <person name="Willis J.H."/>
            <person name="Phillips P.C."/>
        </authorList>
    </citation>
    <scope>NUCLEOTIDE SEQUENCE [LARGE SCALE GENOMIC DNA]</scope>
    <source>
        <strain evidence="25 26">PX506</strain>
        <tissue evidence="25">Whole organism</tissue>
    </source>
</reference>
<dbReference type="PANTHER" id="PTHR11538">
    <property type="entry name" value="PHENYLALANYL-TRNA SYNTHETASE"/>
    <property type="match status" value="1"/>
</dbReference>
<dbReference type="GO" id="GO:0009328">
    <property type="term" value="C:phenylalanine-tRNA ligase complex"/>
    <property type="evidence" value="ECO:0007669"/>
    <property type="project" value="TreeGrafter"/>
</dbReference>
<comment type="catalytic activity">
    <reaction evidence="23">
        <text>tRNA(Phe) + L-phenylalanine + ATP = L-phenylalanyl-tRNA(Phe) + AMP + diphosphate + H(+)</text>
        <dbReference type="Rhea" id="RHEA:19413"/>
        <dbReference type="Rhea" id="RHEA-COMP:9668"/>
        <dbReference type="Rhea" id="RHEA-COMP:9699"/>
        <dbReference type="ChEBI" id="CHEBI:15378"/>
        <dbReference type="ChEBI" id="CHEBI:30616"/>
        <dbReference type="ChEBI" id="CHEBI:33019"/>
        <dbReference type="ChEBI" id="CHEBI:58095"/>
        <dbReference type="ChEBI" id="CHEBI:78442"/>
        <dbReference type="ChEBI" id="CHEBI:78531"/>
        <dbReference type="ChEBI" id="CHEBI:456215"/>
        <dbReference type="EC" id="6.1.1.20"/>
    </reaction>
</comment>
<evidence type="ECO:0000256" key="14">
    <source>
        <dbReference type="ARBA" id="ARBA00022917"/>
    </source>
</evidence>
<dbReference type="GO" id="GO:0005739">
    <property type="term" value="C:mitochondrion"/>
    <property type="evidence" value="ECO:0007669"/>
    <property type="project" value="UniProtKB-SubCell"/>
</dbReference>
<keyword evidence="14" id="KW-0648">Protein biosynthesis</keyword>
<evidence type="ECO:0000256" key="16">
    <source>
        <dbReference type="ARBA" id="ARBA00023128"/>
    </source>
</evidence>
<dbReference type="KEGG" id="crq:GCK72_002700"/>
<dbReference type="NCBIfam" id="TIGR00468">
    <property type="entry name" value="pheS"/>
    <property type="match status" value="1"/>
</dbReference>
<dbReference type="GO" id="GO:0005524">
    <property type="term" value="F:ATP binding"/>
    <property type="evidence" value="ECO:0007669"/>
    <property type="project" value="UniProtKB-KW"/>
</dbReference>
<evidence type="ECO:0000256" key="17">
    <source>
        <dbReference type="ARBA" id="ARBA00023146"/>
    </source>
</evidence>
<dbReference type="Gene3D" id="1.10.10.2330">
    <property type="match status" value="1"/>
</dbReference>
<dbReference type="InterPro" id="IPR012677">
    <property type="entry name" value="Nucleotide-bd_a/b_plait_sf"/>
</dbReference>
<keyword evidence="10" id="KW-0479">Metal-binding</keyword>
<evidence type="ECO:0000256" key="11">
    <source>
        <dbReference type="ARBA" id="ARBA00022741"/>
    </source>
</evidence>
<comment type="similarity">
    <text evidence="4">Belongs to the universal ribosomal protein uL23 family.</text>
</comment>
<gene>
    <name evidence="25" type="ORF">GCK72_002700</name>
</gene>
<dbReference type="InterPro" id="IPR002319">
    <property type="entry name" value="Phenylalanyl-tRNA_Synthase"/>
</dbReference>
<dbReference type="FunFam" id="3.30.930.10:FF:000033">
    <property type="entry name" value="Phenylalanine--tRNA ligase alpha subunit"/>
    <property type="match status" value="1"/>
</dbReference>
<comment type="caution">
    <text evidence="25">The sequence shown here is derived from an EMBL/GenBank/DDBJ whole genome shotgun (WGS) entry which is preliminary data.</text>
</comment>
<dbReference type="CDD" id="cd00496">
    <property type="entry name" value="PheRS_alpha_core"/>
    <property type="match status" value="1"/>
</dbReference>
<dbReference type="GO" id="GO:0046872">
    <property type="term" value="F:metal ion binding"/>
    <property type="evidence" value="ECO:0007669"/>
    <property type="project" value="UniProtKB-KW"/>
</dbReference>
<evidence type="ECO:0000313" key="25">
    <source>
        <dbReference type="EMBL" id="KAF1770876.1"/>
    </source>
</evidence>
<keyword evidence="12" id="KW-0067">ATP-binding</keyword>
<dbReference type="SUPFAM" id="SSF55681">
    <property type="entry name" value="Class II aaRS and biotin synthetases"/>
    <property type="match status" value="1"/>
</dbReference>
<dbReference type="Pfam" id="PF01409">
    <property type="entry name" value="tRNA-synt_2d"/>
    <property type="match status" value="1"/>
</dbReference>
<dbReference type="GO" id="GO:0004826">
    <property type="term" value="F:phenylalanine-tRNA ligase activity"/>
    <property type="evidence" value="ECO:0007669"/>
    <property type="project" value="UniProtKB-EC"/>
</dbReference>
<keyword evidence="9" id="KW-0436">Ligase</keyword>
<evidence type="ECO:0000256" key="2">
    <source>
        <dbReference type="ARBA" id="ARBA00004173"/>
    </source>
</evidence>
<protein>
    <recommendedName>
        <fullName evidence="21">Large ribosomal subunit protein uL23m</fullName>
        <ecNumber evidence="7">6.1.1.20</ecNumber>
    </recommendedName>
    <alternativeName>
        <fullName evidence="22">39S ribosomal protein L23, mitochondrial</fullName>
    </alternativeName>
    <alternativeName>
        <fullName evidence="19">Phenylalanyl-tRNA synthetase alpha subunit</fullName>
    </alternativeName>
</protein>
<dbReference type="EMBL" id="WUAV01000001">
    <property type="protein sequence ID" value="KAF1770876.1"/>
    <property type="molecule type" value="Genomic_DNA"/>
</dbReference>
<feature type="domain" description="Aminoacyl-transfer RNA synthetases class-II family profile" evidence="24">
    <location>
        <begin position="284"/>
        <end position="572"/>
    </location>
</feature>
<dbReference type="CTD" id="9809937"/>
<evidence type="ECO:0000256" key="21">
    <source>
        <dbReference type="ARBA" id="ARBA00039977"/>
    </source>
</evidence>
<dbReference type="GO" id="GO:0000049">
    <property type="term" value="F:tRNA binding"/>
    <property type="evidence" value="ECO:0007669"/>
    <property type="project" value="InterPro"/>
</dbReference>
<evidence type="ECO:0000256" key="8">
    <source>
        <dbReference type="ARBA" id="ARBA00022490"/>
    </source>
</evidence>
<evidence type="ECO:0000256" key="15">
    <source>
        <dbReference type="ARBA" id="ARBA00022980"/>
    </source>
</evidence>
<evidence type="ECO:0000256" key="18">
    <source>
        <dbReference type="ARBA" id="ARBA00023274"/>
    </source>
</evidence>
<evidence type="ECO:0000256" key="10">
    <source>
        <dbReference type="ARBA" id="ARBA00022723"/>
    </source>
</evidence>
<dbReference type="GeneID" id="9809937"/>
<comment type="subunit">
    <text evidence="20">Component of the mitochondrial ribosome large subunit (39S) which comprises a 16S rRNA and about 50 distinct proteins.</text>
</comment>
<keyword evidence="17" id="KW-0030">Aminoacyl-tRNA synthetase</keyword>
<name>A0A6A5HVP2_CAERE</name>
<evidence type="ECO:0000256" key="7">
    <source>
        <dbReference type="ARBA" id="ARBA00012814"/>
    </source>
</evidence>
<evidence type="ECO:0000256" key="12">
    <source>
        <dbReference type="ARBA" id="ARBA00022840"/>
    </source>
</evidence>
<dbReference type="Gene3D" id="3.30.70.330">
    <property type="match status" value="1"/>
</dbReference>
<keyword evidence="8" id="KW-0963">Cytoplasm</keyword>
<dbReference type="PROSITE" id="PS50862">
    <property type="entry name" value="AA_TRNA_LIGASE_II"/>
    <property type="match status" value="1"/>
</dbReference>
<dbReference type="InterPro" id="IPR012678">
    <property type="entry name" value="Ribosomal_uL23/eL15/eS24_sf"/>
</dbReference>
<dbReference type="SUPFAM" id="SSF54189">
    <property type="entry name" value="Ribosomal proteins S24e, L23 and L15e"/>
    <property type="match status" value="1"/>
</dbReference>
<accession>A0A6A5HVP2</accession>
<dbReference type="Pfam" id="PF18553">
    <property type="entry name" value="PheRS_DBD3"/>
    <property type="match status" value="1"/>
</dbReference>
<sequence length="710" mass="81529">MSDPDRLNQILRDQPYIEGFAQPSSVDFSTRASLNPKDLKGREHLDRWFHHLSSFEMTADTAVRSTENLPQQILDFLGKSNEFNSIQLAQQWDIDHQKLIGAIKSLLANEGVLATKDVTEKRLELTNEGVQFANEGSPEFLVFEFIGADGAAQADIQKQPFGKIGMAKAMQFKWVSVDKGRVVRQTSDVTDTTRKQLESLRIGEDVDENGKKELKKRKLISEVNIKGLLVTKGDSFTTSLAKQEADLTPEMIASGSWKDKQFKKYNFESLGVVPSSGHLHPLMKVRSEFRQIFFSMGFSEMATNRYVESSFWNFDALFQPQQHPARDAHDTFFVSDPAISTTFPQDYLERVKTVHSKGGYGSAGYNYDWKIEEAQKNVLRTHTTAVSARQLYQLAQEGFRPSKLFSIDRVFRNETLDATHLAEFHQVEGVIAEKNLSLAHLIGVFTEFFKKLGITNLRFKPTYNPYTEPSMEIFAYHQGLAKWVEIGNSGMFRPEMLLPMGLPADVNVAGYGLSLERPTMIKYGINNIRDLFGSKIDLEVVYNTPICRLDKMTTRLARLWQPGNPQRRVFLPDFWLAVVESPDVGRNKLPRNCVKFEVDPRMSRHDIREYLTKIYDLPVRDVRTEVQMGDITWNSKHDHQYKKAMWKDDDKKFAYVFMSKGFTFSYPKMFDSLEEDLELIKAKQQQEDLKDKLNEGYANRNRRVGRFLAV</sequence>
<dbReference type="EC" id="6.1.1.20" evidence="7"/>
<dbReference type="AlphaFoldDB" id="A0A6A5HVP2"/>
<dbReference type="InterPro" id="IPR045864">
    <property type="entry name" value="aa-tRNA-synth_II/BPL/LPL"/>
</dbReference>
<keyword evidence="18" id="KW-0687">Ribonucleoprotein</keyword>
<dbReference type="NCBIfam" id="NF003210">
    <property type="entry name" value="PRK04172.1"/>
    <property type="match status" value="1"/>
</dbReference>
<evidence type="ECO:0000256" key="20">
    <source>
        <dbReference type="ARBA" id="ARBA00038782"/>
    </source>
</evidence>
<evidence type="ECO:0000256" key="22">
    <source>
        <dbReference type="ARBA" id="ARBA00041375"/>
    </source>
</evidence>
<dbReference type="GO" id="GO:0003735">
    <property type="term" value="F:structural constituent of ribosome"/>
    <property type="evidence" value="ECO:0007669"/>
    <property type="project" value="InterPro"/>
</dbReference>
<dbReference type="RefSeq" id="XP_003112092.2">
    <property type="nucleotide sequence ID" value="XM_003112044.2"/>
</dbReference>
<dbReference type="InterPro" id="IPR040725">
    <property type="entry name" value="PheRS_DBD3"/>
</dbReference>
<evidence type="ECO:0000256" key="13">
    <source>
        <dbReference type="ARBA" id="ARBA00022842"/>
    </source>
</evidence>
<evidence type="ECO:0000256" key="5">
    <source>
        <dbReference type="ARBA" id="ARBA00006703"/>
    </source>
</evidence>
<dbReference type="GO" id="GO:0006432">
    <property type="term" value="P:phenylalanyl-tRNA aminoacylation"/>
    <property type="evidence" value="ECO:0007669"/>
    <property type="project" value="InterPro"/>
</dbReference>
<evidence type="ECO:0000256" key="19">
    <source>
        <dbReference type="ARBA" id="ARBA00030612"/>
    </source>
</evidence>
<dbReference type="Gene3D" id="1.10.10.2320">
    <property type="match status" value="1"/>
</dbReference>
<evidence type="ECO:0000259" key="24">
    <source>
        <dbReference type="PROSITE" id="PS50862"/>
    </source>
</evidence>
<comment type="subunit">
    <text evidence="6">Tetramer of two alpha and two beta subunits.</text>
</comment>
<dbReference type="InterPro" id="IPR004529">
    <property type="entry name" value="Phe-tRNA-synth_IIc_asu"/>
</dbReference>
<dbReference type="Proteomes" id="UP000483820">
    <property type="component" value="Chromosome I"/>
</dbReference>
<evidence type="ECO:0000256" key="1">
    <source>
        <dbReference type="ARBA" id="ARBA00001946"/>
    </source>
</evidence>